<dbReference type="EMBL" id="MU863700">
    <property type="protein sequence ID" value="KAK4096706.1"/>
    <property type="molecule type" value="Genomic_DNA"/>
</dbReference>
<feature type="domain" description="SET" evidence="5">
    <location>
        <begin position="25"/>
        <end position="297"/>
    </location>
</feature>
<dbReference type="PANTHER" id="PTHR13271:SF34">
    <property type="entry name" value="N-LYSINE METHYLTRANSFERASE SETD6"/>
    <property type="match status" value="1"/>
</dbReference>
<feature type="region of interest" description="Disordered" evidence="4">
    <location>
        <begin position="485"/>
        <end position="508"/>
    </location>
</feature>
<dbReference type="SUPFAM" id="SSF81822">
    <property type="entry name" value="RuBisCo LSMT C-terminal, substrate-binding domain"/>
    <property type="match status" value="1"/>
</dbReference>
<proteinExistence type="predicted"/>
<feature type="compositionally biased region" description="Basic and acidic residues" evidence="4">
    <location>
        <begin position="87"/>
        <end position="96"/>
    </location>
</feature>
<dbReference type="InterPro" id="IPR044430">
    <property type="entry name" value="SETD6_SET"/>
</dbReference>
<evidence type="ECO:0000256" key="1">
    <source>
        <dbReference type="ARBA" id="ARBA00022603"/>
    </source>
</evidence>
<keyword evidence="1" id="KW-0489">Methyltransferase</keyword>
<dbReference type="InterPro" id="IPR050600">
    <property type="entry name" value="SETD3_SETD6_MTase"/>
</dbReference>
<accession>A0AAN6PWM9</accession>
<evidence type="ECO:0000259" key="5">
    <source>
        <dbReference type="PROSITE" id="PS50280"/>
    </source>
</evidence>
<keyword evidence="3" id="KW-0949">S-adenosyl-L-methionine</keyword>
<evidence type="ECO:0000256" key="4">
    <source>
        <dbReference type="SAM" id="MobiDB-lite"/>
    </source>
</evidence>
<dbReference type="PROSITE" id="PS50280">
    <property type="entry name" value="SET"/>
    <property type="match status" value="1"/>
</dbReference>
<dbReference type="InterPro" id="IPR001214">
    <property type="entry name" value="SET_dom"/>
</dbReference>
<evidence type="ECO:0000256" key="2">
    <source>
        <dbReference type="ARBA" id="ARBA00022679"/>
    </source>
</evidence>
<dbReference type="GO" id="GO:0005634">
    <property type="term" value="C:nucleus"/>
    <property type="evidence" value="ECO:0007669"/>
    <property type="project" value="TreeGrafter"/>
</dbReference>
<keyword evidence="2" id="KW-0808">Transferase</keyword>
<dbReference type="InterPro" id="IPR046341">
    <property type="entry name" value="SET_dom_sf"/>
</dbReference>
<dbReference type="PANTHER" id="PTHR13271">
    <property type="entry name" value="UNCHARACTERIZED PUTATIVE METHYLTRANSFERASE"/>
    <property type="match status" value="1"/>
</dbReference>
<protein>
    <submittedName>
        <fullName evidence="6">SET domain-containing protein</fullName>
    </submittedName>
</protein>
<reference evidence="6" key="2">
    <citation type="submission" date="2023-05" db="EMBL/GenBank/DDBJ databases">
        <authorList>
            <consortium name="Lawrence Berkeley National Laboratory"/>
            <person name="Steindorff A."/>
            <person name="Hensen N."/>
            <person name="Bonometti L."/>
            <person name="Westerberg I."/>
            <person name="Brannstrom I.O."/>
            <person name="Guillou S."/>
            <person name="Cros-Aarteil S."/>
            <person name="Calhoun S."/>
            <person name="Haridas S."/>
            <person name="Kuo A."/>
            <person name="Mondo S."/>
            <person name="Pangilinan J."/>
            <person name="Riley R."/>
            <person name="Labutti K."/>
            <person name="Andreopoulos B."/>
            <person name="Lipzen A."/>
            <person name="Chen C."/>
            <person name="Yanf M."/>
            <person name="Daum C."/>
            <person name="Ng V."/>
            <person name="Clum A."/>
            <person name="Ohm R."/>
            <person name="Martin F."/>
            <person name="Silar P."/>
            <person name="Natvig D."/>
            <person name="Lalanne C."/>
            <person name="Gautier V."/>
            <person name="Ament-Velasquez S.L."/>
            <person name="Kruys A."/>
            <person name="Hutchinson M.I."/>
            <person name="Powell A.J."/>
            <person name="Barry K."/>
            <person name="Miller A.N."/>
            <person name="Grigoriev I.V."/>
            <person name="Debuchy R."/>
            <person name="Gladieux P."/>
            <person name="Thoren M.H."/>
            <person name="Johannesson H."/>
        </authorList>
    </citation>
    <scope>NUCLEOTIDE SEQUENCE</scope>
    <source>
        <strain evidence="6">CBS 757.83</strain>
    </source>
</reference>
<reference evidence="6" key="1">
    <citation type="journal article" date="2023" name="Mol. Phylogenet. Evol.">
        <title>Genome-scale phylogeny and comparative genomics of the fungal order Sordariales.</title>
        <authorList>
            <person name="Hensen N."/>
            <person name="Bonometti L."/>
            <person name="Westerberg I."/>
            <person name="Brannstrom I.O."/>
            <person name="Guillou S."/>
            <person name="Cros-Aarteil S."/>
            <person name="Calhoun S."/>
            <person name="Haridas S."/>
            <person name="Kuo A."/>
            <person name="Mondo S."/>
            <person name="Pangilinan J."/>
            <person name="Riley R."/>
            <person name="LaButti K."/>
            <person name="Andreopoulos B."/>
            <person name="Lipzen A."/>
            <person name="Chen C."/>
            <person name="Yan M."/>
            <person name="Daum C."/>
            <person name="Ng V."/>
            <person name="Clum A."/>
            <person name="Steindorff A."/>
            <person name="Ohm R.A."/>
            <person name="Martin F."/>
            <person name="Silar P."/>
            <person name="Natvig D.O."/>
            <person name="Lalanne C."/>
            <person name="Gautier V."/>
            <person name="Ament-Velasquez S.L."/>
            <person name="Kruys A."/>
            <person name="Hutchinson M.I."/>
            <person name="Powell A.J."/>
            <person name="Barry K."/>
            <person name="Miller A.N."/>
            <person name="Grigoriev I.V."/>
            <person name="Debuchy R."/>
            <person name="Gladieux P."/>
            <person name="Hiltunen Thoren M."/>
            <person name="Johannesson H."/>
        </authorList>
    </citation>
    <scope>NUCLEOTIDE SEQUENCE</scope>
    <source>
        <strain evidence="6">CBS 757.83</strain>
    </source>
</reference>
<dbReference type="Pfam" id="PF09273">
    <property type="entry name" value="Rubis-subs-bind"/>
    <property type="match status" value="1"/>
</dbReference>
<evidence type="ECO:0000256" key="3">
    <source>
        <dbReference type="ARBA" id="ARBA00022691"/>
    </source>
</evidence>
<evidence type="ECO:0000313" key="7">
    <source>
        <dbReference type="Proteomes" id="UP001305647"/>
    </source>
</evidence>
<dbReference type="AlphaFoldDB" id="A0AAN6PWM9"/>
<organism evidence="6 7">
    <name type="scientific">Parathielavia hyrcaniae</name>
    <dbReference type="NCBI Taxonomy" id="113614"/>
    <lineage>
        <taxon>Eukaryota</taxon>
        <taxon>Fungi</taxon>
        <taxon>Dikarya</taxon>
        <taxon>Ascomycota</taxon>
        <taxon>Pezizomycotina</taxon>
        <taxon>Sordariomycetes</taxon>
        <taxon>Sordariomycetidae</taxon>
        <taxon>Sordariales</taxon>
        <taxon>Chaetomiaceae</taxon>
        <taxon>Parathielavia</taxon>
    </lineage>
</organism>
<dbReference type="GO" id="GO:0016279">
    <property type="term" value="F:protein-lysine N-methyltransferase activity"/>
    <property type="evidence" value="ECO:0007669"/>
    <property type="project" value="InterPro"/>
</dbReference>
<dbReference type="Gene3D" id="3.90.1410.10">
    <property type="entry name" value="set domain protein methyltransferase, domain 1"/>
    <property type="match status" value="1"/>
</dbReference>
<dbReference type="InterPro" id="IPR036464">
    <property type="entry name" value="Rubisco_LSMT_subst-bd_sf"/>
</dbReference>
<dbReference type="CDD" id="cd19178">
    <property type="entry name" value="SET_SETD6"/>
    <property type="match status" value="1"/>
</dbReference>
<sequence>MDIDSQHCRFAERTRNFVGWFRALPGATFRSDLIAVQDLRAQEAGRGIVALANIEPDTVLFTIPRNAIICAATSQLRDKIPQVFDLDHDGATHPDHGDDDDGGGSSTEQSSWTLLILVMIYEYLQVDSSRWRPYLDVLPTAFDTPMFWSPNELAELQASALVAKVGKQEADRMIQDKIIPVIRAHEHVFFPLGSSSSSQILDDNQLLSLAHRIGSTIMAYAFDLESDDNGNKQPEQDEDDEWMEDREGKTMLGMVPMADILNADAEFNAHINHGEDALTATALRPIRAGEEILNYYGPLPSGELMRRYGYVTPKHNRYNVVELPWELVETELRQRAGGFVASADWEKARNLTQADDEFEESFVLERASDDPDSEGKLLTSAVFTGLPDELGEQFKAFLKAVKKVSNADLAVQALSDRDLRKGLYLEAVLGALQARERQYATSLEEDEQVGIRTGQLTRRQEMAVCVRRGEKEVLREAQSWIRRHMDETRNDLKRTQGNDGPGAKRQRV</sequence>
<feature type="compositionally biased region" description="Basic and acidic residues" evidence="4">
    <location>
        <begin position="485"/>
        <end position="496"/>
    </location>
</feature>
<name>A0AAN6PWM9_9PEZI</name>
<comment type="caution">
    <text evidence="6">The sequence shown here is derived from an EMBL/GenBank/DDBJ whole genome shotgun (WGS) entry which is preliminary data.</text>
</comment>
<dbReference type="InterPro" id="IPR015353">
    <property type="entry name" value="Rubisco_LSMT_subst-bd"/>
</dbReference>
<feature type="region of interest" description="Disordered" evidence="4">
    <location>
        <begin position="87"/>
        <end position="107"/>
    </location>
</feature>
<dbReference type="Gene3D" id="3.90.1420.10">
    <property type="entry name" value="Rubisco LSMT, substrate-binding domain"/>
    <property type="match status" value="1"/>
</dbReference>
<evidence type="ECO:0000313" key="6">
    <source>
        <dbReference type="EMBL" id="KAK4096706.1"/>
    </source>
</evidence>
<dbReference type="SUPFAM" id="SSF82199">
    <property type="entry name" value="SET domain"/>
    <property type="match status" value="1"/>
</dbReference>
<dbReference type="Proteomes" id="UP001305647">
    <property type="component" value="Unassembled WGS sequence"/>
</dbReference>
<dbReference type="GO" id="GO:0032259">
    <property type="term" value="P:methylation"/>
    <property type="evidence" value="ECO:0007669"/>
    <property type="project" value="UniProtKB-KW"/>
</dbReference>
<dbReference type="Pfam" id="PF00856">
    <property type="entry name" value="SET"/>
    <property type="match status" value="1"/>
</dbReference>
<gene>
    <name evidence="6" type="ORF">N658DRAFT_501274</name>
</gene>
<keyword evidence="7" id="KW-1185">Reference proteome</keyword>